<dbReference type="Pfam" id="PF18947">
    <property type="entry name" value="HAMP_2"/>
    <property type="match status" value="1"/>
</dbReference>
<dbReference type="Gene3D" id="1.10.287.950">
    <property type="entry name" value="Methyl-accepting chemotaxis protein"/>
    <property type="match status" value="1"/>
</dbReference>
<evidence type="ECO:0000256" key="8">
    <source>
        <dbReference type="SAM" id="Phobius"/>
    </source>
</evidence>
<dbReference type="Proteomes" id="UP000190162">
    <property type="component" value="Unassembled WGS sequence"/>
</dbReference>
<dbReference type="InterPro" id="IPR004089">
    <property type="entry name" value="MCPsignal_dom"/>
</dbReference>
<organism evidence="11 12">
    <name type="scientific">Enterovibrio nigricans DSM 22720</name>
    <dbReference type="NCBI Taxonomy" id="1121868"/>
    <lineage>
        <taxon>Bacteria</taxon>
        <taxon>Pseudomonadati</taxon>
        <taxon>Pseudomonadota</taxon>
        <taxon>Gammaproteobacteria</taxon>
        <taxon>Vibrionales</taxon>
        <taxon>Vibrionaceae</taxon>
        <taxon>Enterovibrio</taxon>
    </lineage>
</organism>
<feature type="transmembrane region" description="Helical" evidence="8">
    <location>
        <begin position="328"/>
        <end position="350"/>
    </location>
</feature>
<dbReference type="PANTHER" id="PTHR43531">
    <property type="entry name" value="PROTEIN ICFG"/>
    <property type="match status" value="1"/>
</dbReference>
<dbReference type="GO" id="GO:0006935">
    <property type="term" value="P:chemotaxis"/>
    <property type="evidence" value="ECO:0007669"/>
    <property type="project" value="TreeGrafter"/>
</dbReference>
<dbReference type="GO" id="GO:0005886">
    <property type="term" value="C:plasma membrane"/>
    <property type="evidence" value="ECO:0007669"/>
    <property type="project" value="TreeGrafter"/>
</dbReference>
<keyword evidence="2" id="KW-0488">Methylation</keyword>
<evidence type="ECO:0000313" key="11">
    <source>
        <dbReference type="EMBL" id="SKA69178.1"/>
    </source>
</evidence>
<dbReference type="CDD" id="cd11386">
    <property type="entry name" value="MCP_signal"/>
    <property type="match status" value="1"/>
</dbReference>
<evidence type="ECO:0000256" key="4">
    <source>
        <dbReference type="ARBA" id="ARBA00029447"/>
    </source>
</evidence>
<dbReference type="CDD" id="cd06225">
    <property type="entry name" value="HAMP"/>
    <property type="match status" value="1"/>
</dbReference>
<evidence type="ECO:0000256" key="2">
    <source>
        <dbReference type="ARBA" id="ARBA00022481"/>
    </source>
</evidence>
<feature type="domain" description="Methyl-accepting transducer" evidence="9">
    <location>
        <begin position="684"/>
        <end position="913"/>
    </location>
</feature>
<dbReference type="SMART" id="SM00283">
    <property type="entry name" value="MA"/>
    <property type="match status" value="1"/>
</dbReference>
<dbReference type="FunFam" id="1.10.287.950:FF:000001">
    <property type="entry name" value="Methyl-accepting chemotaxis sensory transducer"/>
    <property type="match status" value="1"/>
</dbReference>
<feature type="coiled-coil region" evidence="6">
    <location>
        <begin position="438"/>
        <end position="472"/>
    </location>
</feature>
<dbReference type="PROSITE" id="PS50111">
    <property type="entry name" value="CHEMOTAXIS_TRANSDUC_2"/>
    <property type="match status" value="1"/>
</dbReference>
<dbReference type="PROSITE" id="PS50885">
    <property type="entry name" value="HAMP"/>
    <property type="match status" value="3"/>
</dbReference>
<dbReference type="GO" id="GO:0007165">
    <property type="term" value="P:signal transduction"/>
    <property type="evidence" value="ECO:0007669"/>
    <property type="project" value="UniProtKB-KW"/>
</dbReference>
<dbReference type="Pfam" id="PF00015">
    <property type="entry name" value="MCPsignal"/>
    <property type="match status" value="1"/>
</dbReference>
<feature type="compositionally biased region" description="Acidic residues" evidence="7">
    <location>
        <begin position="961"/>
        <end position="971"/>
    </location>
</feature>
<comment type="subcellular location">
    <subcellularLocation>
        <location evidence="1">Membrane</location>
    </subcellularLocation>
</comment>
<feature type="region of interest" description="Disordered" evidence="7">
    <location>
        <begin position="937"/>
        <end position="971"/>
    </location>
</feature>
<dbReference type="InterPro" id="IPR003660">
    <property type="entry name" value="HAMP_dom"/>
</dbReference>
<dbReference type="PANTHER" id="PTHR43531:SF14">
    <property type="entry name" value="METHYL-ACCEPTING CHEMOTAXIS PROTEIN I-RELATED"/>
    <property type="match status" value="1"/>
</dbReference>
<evidence type="ECO:0000259" key="10">
    <source>
        <dbReference type="PROSITE" id="PS50885"/>
    </source>
</evidence>
<keyword evidence="8" id="KW-0472">Membrane</keyword>
<keyword evidence="3 5" id="KW-0807">Transducer</keyword>
<evidence type="ECO:0000256" key="5">
    <source>
        <dbReference type="PROSITE-ProRule" id="PRU00284"/>
    </source>
</evidence>
<dbReference type="OrthoDB" id="9765776at2"/>
<dbReference type="EMBL" id="FUXU01000112">
    <property type="protein sequence ID" value="SKA69178.1"/>
    <property type="molecule type" value="Genomic_DNA"/>
</dbReference>
<keyword evidence="12" id="KW-1185">Reference proteome</keyword>
<sequence length="971" mass="106881">MFGKLKSKLLLIFLIIGVLPILVVGYLALSKTSEALQQQAFAQLVSMREVKKTQLETYFNRAFNDIRILSGSEDAKQIQKLMRFYAFDEEVTKNDAFPIDTYEYEDIWETHGKTLADYVNVYGYDDVLIIQADTGHVVYTANKRSDLGANLNTGELKNSPLATVFNKALRTKDVAVQDYQRYSAIENKPVSFIAHPINDLAGEMLAVAVLELSFDELNRIMLQRTGMRETGETYLVGQDFLMRSDSYLSPETHSVLASFENPEIGRLETSASKNALAGKTAFEIIPDYRGVPVLSAYTPIKFGENNWALIAEIDEAEAFDSITSLKNLVLIVLIVLIGGVVIISIIALVVTRSVTVPVKALTDRLTDVAINGDFSARVAVNSKDEIGQSARAFNTLMDSMQAAIGEIRKVMEGLADGDFSIRIKSEYSGDLLLIKQATNTSLENIEETESIKAELEQEAKVQSEENARVRQALDNVSTNAMIADRNYDIIYMNRSSKALMQEARDDFATLVPHFDPDNILGQNIDFFHRNPNHQRHILEHLQGTHNVELSVGERIMAIASSAIIDDNGERIGTVIEWTDRTAEVAIERNIDGVVDAASRGDFSKQLSLEDKQGFLLNLAQGLNTLTANTDTALADVQRIFGSMASGDLTERIEKSYAGRFGQLKSDTNSTIEKLTQVIGDIRRASVTIANSSNEIASGNRDLSQRTENQATSLQETAASMENMTDTVKQSAENAVFANKLSEEARSKAREGGNVVMRTITAMDQISGASNKISDIIGVIDEIAFQTNLLALNAAVEAARAGEQGRGFAVVAGEVRNLAQRSAQAAKEIKELIRDSNKKVEDGALLVCESGDMLQEIVNMVEEVGIKMAEISEAAQEQSSGIEQVNITIARMDTMTQQNAALVEQAATAGESMLSQSQDMSVMMEFFTVSESTEAIKSPKFKSSKVPKKVAMKKQRRSPPPSDDDEIEWDEF</sequence>
<keyword evidence="8" id="KW-0812">Transmembrane</keyword>
<dbReference type="InterPro" id="IPR051310">
    <property type="entry name" value="MCP_chemotaxis"/>
</dbReference>
<dbReference type="Gene3D" id="1.10.8.500">
    <property type="entry name" value="HAMP domain in histidine kinase"/>
    <property type="match status" value="1"/>
</dbReference>
<feature type="compositionally biased region" description="Basic residues" evidence="7">
    <location>
        <begin position="938"/>
        <end position="956"/>
    </location>
</feature>
<keyword evidence="6" id="KW-0175">Coiled coil</keyword>
<feature type="domain" description="HAMP" evidence="10">
    <location>
        <begin position="352"/>
        <end position="405"/>
    </location>
</feature>
<reference evidence="12" key="1">
    <citation type="submission" date="2017-02" db="EMBL/GenBank/DDBJ databases">
        <authorList>
            <person name="Varghese N."/>
            <person name="Submissions S."/>
        </authorList>
    </citation>
    <scope>NUCLEOTIDE SEQUENCE [LARGE SCALE GENOMIC DNA]</scope>
    <source>
        <strain evidence="12">DSM 22720</strain>
    </source>
</reference>
<evidence type="ECO:0000256" key="3">
    <source>
        <dbReference type="ARBA" id="ARBA00023224"/>
    </source>
</evidence>
<dbReference type="SUPFAM" id="SSF58104">
    <property type="entry name" value="Methyl-accepting chemotaxis protein (MCP) signaling domain"/>
    <property type="match status" value="2"/>
</dbReference>
<dbReference type="FunFam" id="3.30.450.20:FF:000075">
    <property type="entry name" value="Methyl-accepting chemotaxis protein"/>
    <property type="match status" value="1"/>
</dbReference>
<evidence type="ECO:0000256" key="6">
    <source>
        <dbReference type="SAM" id="Coils"/>
    </source>
</evidence>
<dbReference type="SMART" id="SM00304">
    <property type="entry name" value="HAMP"/>
    <property type="match status" value="2"/>
</dbReference>
<gene>
    <name evidence="11" type="ORF">SAMN02745132_04417</name>
</gene>
<feature type="transmembrane region" description="Helical" evidence="8">
    <location>
        <begin position="9"/>
        <end position="29"/>
    </location>
</feature>
<evidence type="ECO:0000313" key="12">
    <source>
        <dbReference type="Proteomes" id="UP000190162"/>
    </source>
</evidence>
<evidence type="ECO:0000256" key="1">
    <source>
        <dbReference type="ARBA" id="ARBA00004370"/>
    </source>
</evidence>
<dbReference type="SUPFAM" id="SSF158472">
    <property type="entry name" value="HAMP domain-like"/>
    <property type="match status" value="1"/>
</dbReference>
<protein>
    <submittedName>
        <fullName evidence="11">Methyl-accepting chemotaxis protein</fullName>
    </submittedName>
</protein>
<dbReference type="Pfam" id="PF00672">
    <property type="entry name" value="HAMP"/>
    <property type="match status" value="1"/>
</dbReference>
<feature type="domain" description="HAMP" evidence="10">
    <location>
        <begin position="406"/>
        <end position="450"/>
    </location>
</feature>
<dbReference type="Gene3D" id="3.30.450.20">
    <property type="entry name" value="PAS domain"/>
    <property type="match status" value="2"/>
</dbReference>
<comment type="similarity">
    <text evidence="4">Belongs to the methyl-accepting chemotaxis (MCP) protein family.</text>
</comment>
<dbReference type="GO" id="GO:0004888">
    <property type="term" value="F:transmembrane signaling receptor activity"/>
    <property type="evidence" value="ECO:0007669"/>
    <property type="project" value="TreeGrafter"/>
</dbReference>
<keyword evidence="8" id="KW-1133">Transmembrane helix</keyword>
<dbReference type="RefSeq" id="WP_078754498.1">
    <property type="nucleotide sequence ID" value="NZ_FUXU01000112.1"/>
</dbReference>
<feature type="domain" description="HAMP" evidence="10">
    <location>
        <begin position="627"/>
        <end position="679"/>
    </location>
</feature>
<proteinExistence type="inferred from homology"/>
<dbReference type="AlphaFoldDB" id="A0A1T4VWJ7"/>
<evidence type="ECO:0000259" key="9">
    <source>
        <dbReference type="PROSITE" id="PS50111"/>
    </source>
</evidence>
<name>A0A1T4VWJ7_9GAMM</name>
<accession>A0A1T4VWJ7</accession>
<evidence type="ECO:0000256" key="7">
    <source>
        <dbReference type="SAM" id="MobiDB-lite"/>
    </source>
</evidence>